<evidence type="ECO:0000259" key="7">
    <source>
        <dbReference type="Pfam" id="PF18073"/>
    </source>
</evidence>
<keyword evidence="4" id="KW-1003">Cell membrane</keyword>
<dbReference type="InterPro" id="IPR030865">
    <property type="entry name" value="LapB"/>
</dbReference>
<dbReference type="SUPFAM" id="SSF48452">
    <property type="entry name" value="TPR-like"/>
    <property type="match status" value="1"/>
</dbReference>
<dbReference type="SMART" id="SM00028">
    <property type="entry name" value="TPR"/>
    <property type="match status" value="3"/>
</dbReference>
<feature type="transmembrane region" description="Helical" evidence="6">
    <location>
        <begin position="6"/>
        <end position="25"/>
    </location>
</feature>
<dbReference type="GO" id="GO:0009898">
    <property type="term" value="C:cytoplasmic side of plasma membrane"/>
    <property type="evidence" value="ECO:0007669"/>
    <property type="project" value="UniProtKB-UniRule"/>
</dbReference>
<comment type="function">
    <text evidence="4">Modulates cellular lipopolysaccharide (LPS) levels by regulating LpxC, which is involved in lipid A biosynthesis. May act by modulating the proteolytic activity of FtsH towards LpxC. May also coordinate assembly of proteins involved in LPS synthesis at the plasma membrane.</text>
</comment>
<evidence type="ECO:0000256" key="1">
    <source>
        <dbReference type="ARBA" id="ARBA00022723"/>
    </source>
</evidence>
<dbReference type="NCBIfam" id="NF008755">
    <property type="entry name" value="PRK11788.1-3"/>
    <property type="match status" value="1"/>
</dbReference>
<dbReference type="GO" id="GO:0005506">
    <property type="term" value="F:iron ion binding"/>
    <property type="evidence" value="ECO:0007669"/>
    <property type="project" value="UniProtKB-UniRule"/>
</dbReference>
<comment type="similarity">
    <text evidence="4">Belongs to the LapB family.</text>
</comment>
<keyword evidence="4" id="KW-0997">Cell inner membrane</keyword>
<reference evidence="8" key="1">
    <citation type="submission" date="2021-03" db="EMBL/GenBank/DDBJ databases">
        <title>Ottowia sp. 27C isolated from the cloaca of a Giant Asian pond turtle (Heosemys grandis).</title>
        <authorList>
            <person name="Spergser J."/>
            <person name="Busse H.-J."/>
        </authorList>
    </citation>
    <scope>NUCLEOTIDE SEQUENCE</scope>
    <source>
        <strain evidence="8">27C</strain>
    </source>
</reference>
<feature type="binding site" evidence="4">
    <location>
        <position position="372"/>
    </location>
    <ligand>
        <name>Fe cation</name>
        <dbReference type="ChEBI" id="CHEBI:24875"/>
    </ligand>
</feature>
<dbReference type="PANTHER" id="PTHR45586:SF1">
    <property type="entry name" value="LIPOPOLYSACCHARIDE ASSEMBLY PROTEIN B"/>
    <property type="match status" value="1"/>
</dbReference>
<dbReference type="InterPro" id="IPR051012">
    <property type="entry name" value="CellSynth/LPSAsmb/PSIAsmb"/>
</dbReference>
<gene>
    <name evidence="4 8" type="primary">lapB</name>
    <name evidence="8" type="ORF">J1M35_15090</name>
</gene>
<evidence type="ECO:0000313" key="8">
    <source>
        <dbReference type="EMBL" id="QTD44413.1"/>
    </source>
</evidence>
<keyword evidence="4" id="KW-0408">Iron</keyword>
<dbReference type="PANTHER" id="PTHR45586">
    <property type="entry name" value="TPR REPEAT-CONTAINING PROTEIN PA4667"/>
    <property type="match status" value="1"/>
</dbReference>
<feature type="topological domain" description="Cytoplasmic" evidence="4">
    <location>
        <begin position="24"/>
        <end position="386"/>
    </location>
</feature>
<evidence type="ECO:0000256" key="2">
    <source>
        <dbReference type="ARBA" id="ARBA00022737"/>
    </source>
</evidence>
<dbReference type="RefSeq" id="WP_208007977.1">
    <property type="nucleotide sequence ID" value="NZ_CP071796.1"/>
</dbReference>
<dbReference type="GO" id="GO:0008653">
    <property type="term" value="P:lipopolysaccharide metabolic process"/>
    <property type="evidence" value="ECO:0007669"/>
    <property type="project" value="InterPro"/>
</dbReference>
<evidence type="ECO:0000313" key="9">
    <source>
        <dbReference type="Proteomes" id="UP000663903"/>
    </source>
</evidence>
<dbReference type="Gene3D" id="1.25.40.10">
    <property type="entry name" value="Tetratricopeptide repeat domain"/>
    <property type="match status" value="2"/>
</dbReference>
<keyword evidence="1 4" id="KW-0479">Metal-binding</keyword>
<feature type="domain" description="LapB rubredoxin metal binding" evidence="7">
    <location>
        <begin position="353"/>
        <end position="379"/>
    </location>
</feature>
<dbReference type="InterPro" id="IPR011990">
    <property type="entry name" value="TPR-like_helical_dom_sf"/>
</dbReference>
<name>A0A975CJ76_9BURK</name>
<feature type="binding site" evidence="4">
    <location>
        <position position="358"/>
    </location>
    <ligand>
        <name>Fe cation</name>
        <dbReference type="ChEBI" id="CHEBI:24875"/>
    </ligand>
</feature>
<proteinExistence type="inferred from homology"/>
<dbReference type="EMBL" id="CP071796">
    <property type="protein sequence ID" value="QTD44413.1"/>
    <property type="molecule type" value="Genomic_DNA"/>
</dbReference>
<feature type="repeat" description="TPR" evidence="5">
    <location>
        <begin position="37"/>
        <end position="70"/>
    </location>
</feature>
<feature type="binding site" evidence="4">
    <location>
        <position position="355"/>
    </location>
    <ligand>
        <name>Fe cation</name>
        <dbReference type="ChEBI" id="CHEBI:24875"/>
    </ligand>
</feature>
<comment type="subcellular location">
    <subcellularLocation>
        <location evidence="4">Cell inner membrane</location>
        <topology evidence="4">Single-pass membrane protein</topology>
        <orientation evidence="4">Cytoplasmic side</orientation>
    </subcellularLocation>
</comment>
<dbReference type="HAMAP" id="MF_00994">
    <property type="entry name" value="LPS_assembly_LapB"/>
    <property type="match status" value="1"/>
</dbReference>
<evidence type="ECO:0000256" key="5">
    <source>
        <dbReference type="PROSITE-ProRule" id="PRU00339"/>
    </source>
</evidence>
<dbReference type="GO" id="GO:0046890">
    <property type="term" value="P:regulation of lipid biosynthetic process"/>
    <property type="evidence" value="ECO:0007669"/>
    <property type="project" value="UniProtKB-UniRule"/>
</dbReference>
<keyword evidence="2 4" id="KW-0677">Repeat</keyword>
<keyword evidence="4 6" id="KW-0812">Transmembrane</keyword>
<evidence type="ECO:0000256" key="6">
    <source>
        <dbReference type="SAM" id="Phobius"/>
    </source>
</evidence>
<evidence type="ECO:0000256" key="3">
    <source>
        <dbReference type="ARBA" id="ARBA00022803"/>
    </source>
</evidence>
<feature type="binding site" evidence="4">
    <location>
        <position position="369"/>
    </location>
    <ligand>
        <name>Fe cation</name>
        <dbReference type="ChEBI" id="CHEBI:24875"/>
    </ligand>
</feature>
<dbReference type="InterPro" id="IPR019734">
    <property type="entry name" value="TPR_rpt"/>
</dbReference>
<protein>
    <recommendedName>
        <fullName evidence="4">Lipopolysaccharide assembly protein B</fullName>
    </recommendedName>
</protein>
<sequence length="386" mass="43223">MEFDLSWILLGLPVAFALGWIASRLDLRQLRIENRQAPKAYFKGLNYLLNEQQDQAIDAFIEAVQKDPDTSELHFALGNLFRRRGEYERAVRVHEHLLSRADLSQKDRDRAQHALAQDFLKAGLLDRAEDALRKLDGTRYQEQAWLTLLSLHERARDWAQAAAIAGRLQTAGQADFSARQAHYLCEQAADALNKKHDPSKARQLLQQAIDQSPGAARPRIQLAGLLAGHDDWHGAFEQLAKLEHHAPQAMPLVASELVRIGHASGQLARGRQLLERSYALTPAVDVADALVQADVSAGVPLSEAREGYVRHMTQEPSLIAAGRWLSHEPFAKEGAHPAVQRSIEHAARPLARYRCAACGFEAQGYFWQCPGCQAWESFPPRRIEEL</sequence>
<dbReference type="Pfam" id="PF18073">
    <property type="entry name" value="Zn_ribbon_LapB"/>
    <property type="match status" value="1"/>
</dbReference>
<evidence type="ECO:0000256" key="4">
    <source>
        <dbReference type="HAMAP-Rule" id="MF_00994"/>
    </source>
</evidence>
<keyword evidence="9" id="KW-1185">Reference proteome</keyword>
<dbReference type="PROSITE" id="PS50005">
    <property type="entry name" value="TPR"/>
    <property type="match status" value="1"/>
</dbReference>
<dbReference type="InterPro" id="IPR041166">
    <property type="entry name" value="Rubredoxin_2"/>
</dbReference>
<accession>A0A975CJ76</accession>
<organism evidence="8 9">
    <name type="scientific">Ottowia testudinis</name>
    <dbReference type="NCBI Taxonomy" id="2816950"/>
    <lineage>
        <taxon>Bacteria</taxon>
        <taxon>Pseudomonadati</taxon>
        <taxon>Pseudomonadota</taxon>
        <taxon>Betaproteobacteria</taxon>
        <taxon>Burkholderiales</taxon>
        <taxon>Comamonadaceae</taxon>
        <taxon>Ottowia</taxon>
    </lineage>
</organism>
<dbReference type="AlphaFoldDB" id="A0A975CJ76"/>
<keyword evidence="4 6" id="KW-0472">Membrane</keyword>
<keyword evidence="3 4" id="KW-0802">TPR repeat</keyword>
<keyword evidence="4 6" id="KW-1133">Transmembrane helix</keyword>
<dbReference type="KEGG" id="otd:J1M35_15090"/>
<dbReference type="Proteomes" id="UP000663903">
    <property type="component" value="Chromosome"/>
</dbReference>